<protein>
    <submittedName>
        <fullName evidence="1">Uncharacterized protein</fullName>
    </submittedName>
</protein>
<dbReference type="AlphaFoldDB" id="A0A5B7DJ22"/>
<organism evidence="1 2">
    <name type="scientific">Portunus trituberculatus</name>
    <name type="common">Swimming crab</name>
    <name type="synonym">Neptunus trituberculatus</name>
    <dbReference type="NCBI Taxonomy" id="210409"/>
    <lineage>
        <taxon>Eukaryota</taxon>
        <taxon>Metazoa</taxon>
        <taxon>Ecdysozoa</taxon>
        <taxon>Arthropoda</taxon>
        <taxon>Crustacea</taxon>
        <taxon>Multicrustacea</taxon>
        <taxon>Malacostraca</taxon>
        <taxon>Eumalacostraca</taxon>
        <taxon>Eucarida</taxon>
        <taxon>Decapoda</taxon>
        <taxon>Pleocyemata</taxon>
        <taxon>Brachyura</taxon>
        <taxon>Eubrachyura</taxon>
        <taxon>Portunoidea</taxon>
        <taxon>Portunidae</taxon>
        <taxon>Portuninae</taxon>
        <taxon>Portunus</taxon>
    </lineage>
</organism>
<sequence length="69" mass="7959">MLYQVSPSSPSLSCTAQVSLEVRVMMDVQILQEKEKYQQIFQEETKVLADKLLRLSEKRHALGLCLTLY</sequence>
<accession>A0A5B7DJ22</accession>
<proteinExistence type="predicted"/>
<keyword evidence="2" id="KW-1185">Reference proteome</keyword>
<reference evidence="1 2" key="1">
    <citation type="submission" date="2019-05" db="EMBL/GenBank/DDBJ databases">
        <title>Another draft genome of Portunus trituberculatus and its Hox gene families provides insights of decapod evolution.</title>
        <authorList>
            <person name="Jeong J.-H."/>
            <person name="Song I."/>
            <person name="Kim S."/>
            <person name="Choi T."/>
            <person name="Kim D."/>
            <person name="Ryu S."/>
            <person name="Kim W."/>
        </authorList>
    </citation>
    <scope>NUCLEOTIDE SEQUENCE [LARGE SCALE GENOMIC DNA]</scope>
    <source>
        <tissue evidence="1">Muscle</tissue>
    </source>
</reference>
<evidence type="ECO:0000313" key="2">
    <source>
        <dbReference type="Proteomes" id="UP000324222"/>
    </source>
</evidence>
<dbReference type="Proteomes" id="UP000324222">
    <property type="component" value="Unassembled WGS sequence"/>
</dbReference>
<name>A0A5B7DJ22_PORTR</name>
<comment type="caution">
    <text evidence="1">The sequence shown here is derived from an EMBL/GenBank/DDBJ whole genome shotgun (WGS) entry which is preliminary data.</text>
</comment>
<dbReference type="EMBL" id="VSRR010000938">
    <property type="protein sequence ID" value="MPC21059.1"/>
    <property type="molecule type" value="Genomic_DNA"/>
</dbReference>
<evidence type="ECO:0000313" key="1">
    <source>
        <dbReference type="EMBL" id="MPC21059.1"/>
    </source>
</evidence>
<gene>
    <name evidence="1" type="ORF">E2C01_014032</name>
</gene>